<keyword evidence="3" id="KW-1185">Reference proteome</keyword>
<dbReference type="InterPro" id="IPR027417">
    <property type="entry name" value="P-loop_NTPase"/>
</dbReference>
<keyword evidence="2" id="KW-0418">Kinase</keyword>
<feature type="domain" description="Phosphoribulokinase/uridine kinase" evidence="1">
    <location>
        <begin position="25"/>
        <end position="168"/>
    </location>
</feature>
<reference evidence="2 3" key="1">
    <citation type="submission" date="2015-09" db="EMBL/GenBank/DDBJ databases">
        <title>Genome sequencing project for genomic taxonomy and phylogenomics of Bacillus-like bacteria.</title>
        <authorList>
            <person name="Liu B."/>
            <person name="Wang J."/>
            <person name="Zhu Y."/>
            <person name="Liu G."/>
            <person name="Chen Q."/>
            <person name="Chen Z."/>
            <person name="Lan J."/>
            <person name="Che J."/>
            <person name="Ge C."/>
            <person name="Shi H."/>
            <person name="Pan Z."/>
            <person name="Liu X."/>
        </authorList>
    </citation>
    <scope>NUCLEOTIDE SEQUENCE [LARGE SCALE GENOMIC DNA]</scope>
    <source>
        <strain evidence="2 3">FJAT-18043</strain>
    </source>
</reference>
<dbReference type="NCBIfam" id="NF005807">
    <property type="entry name" value="PRK07667.1"/>
    <property type="match status" value="1"/>
</dbReference>
<comment type="caution">
    <text evidence="2">The sequence shown here is derived from an EMBL/GenBank/DDBJ whole genome shotgun (WGS) entry which is preliminary data.</text>
</comment>
<dbReference type="Proteomes" id="UP000050996">
    <property type="component" value="Unassembled WGS sequence"/>
</dbReference>
<dbReference type="STRING" id="1637975.AN957_14635"/>
<sequence length="209" mass="24990">MTNEEITKGILINYSARISKQRPFIVAFDGLSGAGKTTLVHRIDRELRNNGCKVVIIHIDDHIVERNKRYDTGYEEWYEYYYLQWDVNLLSTDLFRKLHNNKNNLILPFYNHSEDTLTLKKISIPNDSIILIEGIFLLRKEWRSFYDYTIFLDCPRDVRYERVLKRDSYIGDYQERLNKYKRRYWPGEGYYLEGDNPIGLADLVIDSIE</sequence>
<dbReference type="PANTHER" id="PTHR10285">
    <property type="entry name" value="URIDINE KINASE"/>
    <property type="match status" value="1"/>
</dbReference>
<dbReference type="RefSeq" id="WP_056684830.1">
    <property type="nucleotide sequence ID" value="NZ_CP041305.1"/>
</dbReference>
<dbReference type="GO" id="GO:0005524">
    <property type="term" value="F:ATP binding"/>
    <property type="evidence" value="ECO:0007669"/>
    <property type="project" value="InterPro"/>
</dbReference>
<name>A0A0Q3QNF5_9BACI</name>
<dbReference type="InterPro" id="IPR006083">
    <property type="entry name" value="PRK/URK"/>
</dbReference>
<dbReference type="PATRIC" id="fig|1637975.4.peg.2802"/>
<accession>A0A0Q3QNF5</accession>
<keyword evidence="2" id="KW-0808">Transferase</keyword>
<evidence type="ECO:0000259" key="1">
    <source>
        <dbReference type="Pfam" id="PF00485"/>
    </source>
</evidence>
<dbReference type="SUPFAM" id="SSF52540">
    <property type="entry name" value="P-loop containing nucleoside triphosphate hydrolases"/>
    <property type="match status" value="1"/>
</dbReference>
<dbReference type="EMBL" id="LJIX01000006">
    <property type="protein sequence ID" value="KQL19681.1"/>
    <property type="molecule type" value="Genomic_DNA"/>
</dbReference>
<dbReference type="Gene3D" id="3.40.50.300">
    <property type="entry name" value="P-loop containing nucleotide triphosphate hydrolases"/>
    <property type="match status" value="1"/>
</dbReference>
<dbReference type="AlphaFoldDB" id="A0A0Q3QNF5"/>
<protein>
    <submittedName>
        <fullName evidence="2">Uridine kinase</fullName>
    </submittedName>
</protein>
<gene>
    <name evidence="2" type="ORF">AN957_14635</name>
</gene>
<dbReference type="Pfam" id="PF00485">
    <property type="entry name" value="PRK"/>
    <property type="match status" value="1"/>
</dbReference>
<organism evidence="2 3">
    <name type="scientific">Cytobacillus solani</name>
    <dbReference type="NCBI Taxonomy" id="1637975"/>
    <lineage>
        <taxon>Bacteria</taxon>
        <taxon>Bacillati</taxon>
        <taxon>Bacillota</taxon>
        <taxon>Bacilli</taxon>
        <taxon>Bacillales</taxon>
        <taxon>Bacillaceae</taxon>
        <taxon>Cytobacillus</taxon>
    </lineage>
</organism>
<dbReference type="GO" id="GO:0016301">
    <property type="term" value="F:kinase activity"/>
    <property type="evidence" value="ECO:0007669"/>
    <property type="project" value="UniProtKB-KW"/>
</dbReference>
<evidence type="ECO:0000313" key="3">
    <source>
        <dbReference type="Proteomes" id="UP000050996"/>
    </source>
</evidence>
<evidence type="ECO:0000313" key="2">
    <source>
        <dbReference type="EMBL" id="KQL19681.1"/>
    </source>
</evidence>
<proteinExistence type="predicted"/>